<feature type="signal peptide" evidence="2">
    <location>
        <begin position="1"/>
        <end position="27"/>
    </location>
</feature>
<feature type="chain" id="PRO_5036164329" description="Temptin Cys/Cys disulfide domain-containing protein" evidence="2">
    <location>
        <begin position="28"/>
        <end position="188"/>
    </location>
</feature>
<evidence type="ECO:0000256" key="2">
    <source>
        <dbReference type="SAM" id="SignalP"/>
    </source>
</evidence>
<protein>
    <recommendedName>
        <fullName evidence="3">Temptin Cys/Cys disulfide domain-containing protein</fullName>
    </recommendedName>
</protein>
<evidence type="ECO:0000313" key="4">
    <source>
        <dbReference type="EMBL" id="KAE8980649.1"/>
    </source>
</evidence>
<accession>A0A6A3IC80</accession>
<dbReference type="Proteomes" id="UP000435112">
    <property type="component" value="Unassembled WGS sequence"/>
</dbReference>
<dbReference type="EMBL" id="QXFU01002871">
    <property type="protein sequence ID" value="KAE8980649.1"/>
    <property type="molecule type" value="Genomic_DNA"/>
</dbReference>
<evidence type="ECO:0000313" key="7">
    <source>
        <dbReference type="Proteomes" id="UP000435112"/>
    </source>
</evidence>
<feature type="domain" description="Temptin Cys/Cys disulfide" evidence="3">
    <location>
        <begin position="26"/>
        <end position="113"/>
    </location>
</feature>
<dbReference type="Pfam" id="PF24784">
    <property type="entry name" value="Temptin_C"/>
    <property type="match status" value="1"/>
</dbReference>
<evidence type="ECO:0000256" key="1">
    <source>
        <dbReference type="SAM" id="MobiDB-lite"/>
    </source>
</evidence>
<organism evidence="4 7">
    <name type="scientific">Phytophthora rubi</name>
    <dbReference type="NCBI Taxonomy" id="129364"/>
    <lineage>
        <taxon>Eukaryota</taxon>
        <taxon>Sar</taxon>
        <taxon>Stramenopiles</taxon>
        <taxon>Oomycota</taxon>
        <taxon>Peronosporomycetes</taxon>
        <taxon>Peronosporales</taxon>
        <taxon>Peronosporaceae</taxon>
        <taxon>Phytophthora</taxon>
    </lineage>
</organism>
<dbReference type="InterPro" id="IPR057626">
    <property type="entry name" value="S-S_Temptin"/>
</dbReference>
<dbReference type="OrthoDB" id="129121at2759"/>
<evidence type="ECO:0000259" key="3">
    <source>
        <dbReference type="Pfam" id="PF24784"/>
    </source>
</evidence>
<name>A0A6A3IC80_9STRA</name>
<dbReference type="AlphaFoldDB" id="A0A6A3IC80"/>
<keyword evidence="2" id="KW-0732">Signal</keyword>
<evidence type="ECO:0000313" key="6">
    <source>
        <dbReference type="Proteomes" id="UP000429607"/>
    </source>
</evidence>
<dbReference type="InterPro" id="IPR055313">
    <property type="entry name" value="Temptin-like"/>
</dbReference>
<feature type="compositionally biased region" description="Basic and acidic residues" evidence="1">
    <location>
        <begin position="170"/>
        <end position="179"/>
    </location>
</feature>
<evidence type="ECO:0000313" key="5">
    <source>
        <dbReference type="EMBL" id="KAE8982651.1"/>
    </source>
</evidence>
<dbReference type="Proteomes" id="UP000429607">
    <property type="component" value="Unassembled WGS sequence"/>
</dbReference>
<proteinExistence type="predicted"/>
<reference evidence="6 7" key="1">
    <citation type="submission" date="2018-09" db="EMBL/GenBank/DDBJ databases">
        <title>Genomic investigation of the strawberry pathogen Phytophthora fragariae indicates pathogenicity is determined by transcriptional variation in three key races.</title>
        <authorList>
            <person name="Adams T.M."/>
            <person name="Armitage A.D."/>
            <person name="Sobczyk M.K."/>
            <person name="Bates H.J."/>
            <person name="Dunwell J.M."/>
            <person name="Nellist C.F."/>
            <person name="Harrison R.J."/>
        </authorList>
    </citation>
    <scope>NUCLEOTIDE SEQUENCE [LARGE SCALE GENOMIC DNA]</scope>
    <source>
        <strain evidence="5 6">SCRP249</strain>
        <strain evidence="4 7">SCRP324</strain>
    </source>
</reference>
<dbReference type="PANTHER" id="PTHR34737">
    <property type="entry name" value="EF-HAND DOMAIN-CONTAINING PROTEIN"/>
    <property type="match status" value="1"/>
</dbReference>
<sequence length="188" mass="20616">MKIIIPSVLLLAGSIAFVQELISHVEASRRYVAMLPNGANVTGYRAIGHPDGTGRSAATNNFGKAFANVGYAWTKAFCMNDTDGDGQTNGQELGDPCCQWNRTSNPVVLWTIGHANQRTERDCGAEHLESLCHYESSYSDEPAGYDEPTYDNQSVHYDESSSDNQSSDNEPSHCNHEPSEYDELAGYD</sequence>
<dbReference type="EMBL" id="QXFV01002850">
    <property type="protein sequence ID" value="KAE8982651.1"/>
    <property type="molecule type" value="Genomic_DNA"/>
</dbReference>
<dbReference type="PANTHER" id="PTHR34737:SF2">
    <property type="entry name" value="EF-HAND DOMAIN-CONTAINING PROTEIN"/>
    <property type="match status" value="1"/>
</dbReference>
<feature type="region of interest" description="Disordered" evidence="1">
    <location>
        <begin position="138"/>
        <end position="188"/>
    </location>
</feature>
<gene>
    <name evidence="5" type="ORF">PR001_g23664</name>
    <name evidence="4" type="ORF">PR002_g24058</name>
</gene>
<comment type="caution">
    <text evidence="4">The sequence shown here is derived from an EMBL/GenBank/DDBJ whole genome shotgun (WGS) entry which is preliminary data.</text>
</comment>